<reference evidence="2 3" key="1">
    <citation type="submission" date="2021-07" db="EMBL/GenBank/DDBJ databases">
        <title>The Aristolochia fimbriata genome: insights into angiosperm evolution, floral development and chemical biosynthesis.</title>
        <authorList>
            <person name="Jiao Y."/>
        </authorList>
    </citation>
    <scope>NUCLEOTIDE SEQUENCE [LARGE SCALE GENOMIC DNA]</scope>
    <source>
        <strain evidence="2">IBCAS-2021</strain>
        <tissue evidence="2">Leaf</tissue>
    </source>
</reference>
<dbReference type="PANTHER" id="PTHR36324:SF1">
    <property type="entry name" value="OS09G0460100 PROTEIN"/>
    <property type="match status" value="1"/>
</dbReference>
<evidence type="ECO:0000313" key="2">
    <source>
        <dbReference type="EMBL" id="KAG9450929.1"/>
    </source>
</evidence>
<comment type="caution">
    <text evidence="2">The sequence shown here is derived from an EMBL/GenBank/DDBJ whole genome shotgun (WGS) entry which is preliminary data.</text>
</comment>
<dbReference type="AlphaFoldDB" id="A0AAV7EQR3"/>
<evidence type="ECO:0000313" key="3">
    <source>
        <dbReference type="Proteomes" id="UP000825729"/>
    </source>
</evidence>
<dbReference type="Proteomes" id="UP000825729">
    <property type="component" value="Unassembled WGS sequence"/>
</dbReference>
<accession>A0AAV7EQR3</accession>
<feature type="compositionally biased region" description="Basic and acidic residues" evidence="1">
    <location>
        <begin position="109"/>
        <end position="122"/>
    </location>
</feature>
<keyword evidence="3" id="KW-1185">Reference proteome</keyword>
<sequence length="213" mass="24250">MTFFAEEETTKHSNSCGVLASAVKEAFAQCHLFPNGRGSVSSVSVDSEDENPDGEIDDDRVIILAVRNRMIKGRLGRRNRLMTKSLSWAFSPSTGELYVAPAQAFETKSKTKLDEEKEKENDDDHDEEEDGEEETESFYSVRSRFSRSSSASRVDDGQILTRRRSVLEEFCDCEGWPFGLYRRSLILPPLPSSPSEPWTWCRRRGLKMMRPLP</sequence>
<dbReference type="EMBL" id="JAINDJ010000004">
    <property type="protein sequence ID" value="KAG9450929.1"/>
    <property type="molecule type" value="Genomic_DNA"/>
</dbReference>
<dbReference type="PANTHER" id="PTHR36324">
    <property type="entry name" value="OS09G0460100 PROTEIN"/>
    <property type="match status" value="1"/>
</dbReference>
<protein>
    <submittedName>
        <fullName evidence="2">Uncharacterized protein</fullName>
    </submittedName>
</protein>
<proteinExistence type="predicted"/>
<gene>
    <name evidence="2" type="ORF">H6P81_010894</name>
</gene>
<name>A0AAV7EQR3_ARIFI</name>
<organism evidence="2 3">
    <name type="scientific">Aristolochia fimbriata</name>
    <name type="common">White veined hardy Dutchman's pipe vine</name>
    <dbReference type="NCBI Taxonomy" id="158543"/>
    <lineage>
        <taxon>Eukaryota</taxon>
        <taxon>Viridiplantae</taxon>
        <taxon>Streptophyta</taxon>
        <taxon>Embryophyta</taxon>
        <taxon>Tracheophyta</taxon>
        <taxon>Spermatophyta</taxon>
        <taxon>Magnoliopsida</taxon>
        <taxon>Magnoliidae</taxon>
        <taxon>Piperales</taxon>
        <taxon>Aristolochiaceae</taxon>
        <taxon>Aristolochia</taxon>
    </lineage>
</organism>
<feature type="compositionally biased region" description="Acidic residues" evidence="1">
    <location>
        <begin position="123"/>
        <end position="136"/>
    </location>
</feature>
<feature type="region of interest" description="Disordered" evidence="1">
    <location>
        <begin position="109"/>
        <end position="143"/>
    </location>
</feature>
<evidence type="ECO:0000256" key="1">
    <source>
        <dbReference type="SAM" id="MobiDB-lite"/>
    </source>
</evidence>